<evidence type="ECO:0000313" key="2">
    <source>
        <dbReference type="EMBL" id="KAH7140490.1"/>
    </source>
</evidence>
<dbReference type="OrthoDB" id="4815524at2759"/>
<evidence type="ECO:0000313" key="3">
    <source>
        <dbReference type="Proteomes" id="UP000717696"/>
    </source>
</evidence>
<protein>
    <submittedName>
        <fullName evidence="2">Uncharacterized protein</fullName>
    </submittedName>
</protein>
<comment type="caution">
    <text evidence="2">The sequence shown here is derived from an EMBL/GenBank/DDBJ whole genome shotgun (WGS) entry which is preliminary data.</text>
</comment>
<accession>A0A9P9ELR8</accession>
<sequence>MAFPMPPPALPPGLPEPREALPVESADECSDSDDCDDFHGPDDWDGQPWEVVFPSDCPLLTTTYESSDGLFDALKEFCIENRMGLITLRSQKDKAKTGTIKYELVYDKSRYNPRESTAKIRNTTTTKLAANCPFKIIVQSLQTNNYEWSMRIISVLTRRFPVDPFISNSVKSGQRFLFAEPIFTTGDGKSTRPSVRATALPTTLYGRSLSRRRSGYGG</sequence>
<dbReference type="EMBL" id="JAGMUU010000013">
    <property type="protein sequence ID" value="KAH7140490.1"/>
    <property type="molecule type" value="Genomic_DNA"/>
</dbReference>
<gene>
    <name evidence="2" type="ORF">B0J13DRAFT_527223</name>
</gene>
<proteinExistence type="predicted"/>
<reference evidence="2" key="1">
    <citation type="journal article" date="2021" name="Nat. Commun.">
        <title>Genetic determinants of endophytism in the Arabidopsis root mycobiome.</title>
        <authorList>
            <person name="Mesny F."/>
            <person name="Miyauchi S."/>
            <person name="Thiergart T."/>
            <person name="Pickel B."/>
            <person name="Atanasova L."/>
            <person name="Karlsson M."/>
            <person name="Huettel B."/>
            <person name="Barry K.W."/>
            <person name="Haridas S."/>
            <person name="Chen C."/>
            <person name="Bauer D."/>
            <person name="Andreopoulos W."/>
            <person name="Pangilinan J."/>
            <person name="LaButti K."/>
            <person name="Riley R."/>
            <person name="Lipzen A."/>
            <person name="Clum A."/>
            <person name="Drula E."/>
            <person name="Henrissat B."/>
            <person name="Kohler A."/>
            <person name="Grigoriev I.V."/>
            <person name="Martin F.M."/>
            <person name="Hacquard S."/>
        </authorList>
    </citation>
    <scope>NUCLEOTIDE SEQUENCE</scope>
    <source>
        <strain evidence="2">MPI-CAGE-AT-0021</strain>
    </source>
</reference>
<feature type="compositionally biased region" description="Pro residues" evidence="1">
    <location>
        <begin position="1"/>
        <end position="15"/>
    </location>
</feature>
<dbReference type="AlphaFoldDB" id="A0A9P9ELR8"/>
<name>A0A9P9ELR8_9HYPO</name>
<keyword evidence="3" id="KW-1185">Reference proteome</keyword>
<organism evidence="2 3">
    <name type="scientific">Dactylonectria estremocensis</name>
    <dbReference type="NCBI Taxonomy" id="1079267"/>
    <lineage>
        <taxon>Eukaryota</taxon>
        <taxon>Fungi</taxon>
        <taxon>Dikarya</taxon>
        <taxon>Ascomycota</taxon>
        <taxon>Pezizomycotina</taxon>
        <taxon>Sordariomycetes</taxon>
        <taxon>Hypocreomycetidae</taxon>
        <taxon>Hypocreales</taxon>
        <taxon>Nectriaceae</taxon>
        <taxon>Dactylonectria</taxon>
    </lineage>
</organism>
<feature type="region of interest" description="Disordered" evidence="1">
    <location>
        <begin position="1"/>
        <end position="41"/>
    </location>
</feature>
<evidence type="ECO:0000256" key="1">
    <source>
        <dbReference type="SAM" id="MobiDB-lite"/>
    </source>
</evidence>
<dbReference type="Proteomes" id="UP000717696">
    <property type="component" value="Unassembled WGS sequence"/>
</dbReference>
<feature type="compositionally biased region" description="Acidic residues" evidence="1">
    <location>
        <begin position="25"/>
        <end position="36"/>
    </location>
</feature>